<evidence type="ECO:0000256" key="6">
    <source>
        <dbReference type="PROSITE-ProRule" id="PRU01240"/>
    </source>
</evidence>
<organism evidence="9 10">
    <name type="scientific">Nitrolancea hollandica Lb</name>
    <dbReference type="NCBI Taxonomy" id="1129897"/>
    <lineage>
        <taxon>Bacteria</taxon>
        <taxon>Pseudomonadati</taxon>
        <taxon>Thermomicrobiota</taxon>
        <taxon>Thermomicrobia</taxon>
        <taxon>Sphaerobacterales</taxon>
        <taxon>Sphaerobacterineae</taxon>
        <taxon>Sphaerobacteraceae</taxon>
        <taxon>Nitrolancea</taxon>
    </lineage>
</organism>
<dbReference type="SUPFAM" id="SSF52743">
    <property type="entry name" value="Subtilisin-like"/>
    <property type="match status" value="1"/>
</dbReference>
<keyword evidence="4 6" id="KW-0720">Serine protease</keyword>
<dbReference type="InterPro" id="IPR022398">
    <property type="entry name" value="Peptidase_S8_His-AS"/>
</dbReference>
<dbReference type="PROSITE" id="PS00136">
    <property type="entry name" value="SUBTILASE_ASP"/>
    <property type="match status" value="1"/>
</dbReference>
<evidence type="ECO:0000256" key="7">
    <source>
        <dbReference type="RuleBase" id="RU003355"/>
    </source>
</evidence>
<feature type="domain" description="Peptidase S8/S53" evidence="8">
    <location>
        <begin position="127"/>
        <end position="363"/>
    </location>
</feature>
<evidence type="ECO:0000256" key="2">
    <source>
        <dbReference type="ARBA" id="ARBA00022670"/>
    </source>
</evidence>
<dbReference type="PROSITE" id="PS00138">
    <property type="entry name" value="SUBTILASE_SER"/>
    <property type="match status" value="1"/>
</dbReference>
<gene>
    <name evidence="9" type="ORF">NITHO_5640002</name>
</gene>
<comment type="caution">
    <text evidence="9">The sequence shown here is derived from an EMBL/GenBank/DDBJ whole genome shotgun (WGS) entry which is preliminary data.</text>
</comment>
<dbReference type="InterPro" id="IPR015500">
    <property type="entry name" value="Peptidase_S8_subtilisin-rel"/>
</dbReference>
<dbReference type="InterPro" id="IPR050131">
    <property type="entry name" value="Peptidase_S8_subtilisin-like"/>
</dbReference>
<dbReference type="PANTHER" id="PTHR43806:SF11">
    <property type="entry name" value="CEREVISIN-RELATED"/>
    <property type="match status" value="1"/>
</dbReference>
<keyword evidence="2 6" id="KW-0645">Protease</keyword>
<evidence type="ECO:0000256" key="3">
    <source>
        <dbReference type="ARBA" id="ARBA00022801"/>
    </source>
</evidence>
<feature type="active site" description="Charge relay system" evidence="5 6">
    <location>
        <position position="133"/>
    </location>
</feature>
<feature type="active site" description="Charge relay system" evidence="5 6">
    <location>
        <position position="166"/>
    </location>
</feature>
<evidence type="ECO:0000259" key="8">
    <source>
        <dbReference type="Pfam" id="PF00082"/>
    </source>
</evidence>
<dbReference type="GO" id="GO:0004252">
    <property type="term" value="F:serine-type endopeptidase activity"/>
    <property type="evidence" value="ECO:0007669"/>
    <property type="project" value="UniProtKB-UniRule"/>
</dbReference>
<dbReference type="InterPro" id="IPR023828">
    <property type="entry name" value="Peptidase_S8_Ser-AS"/>
</dbReference>
<dbReference type="PROSITE" id="PS00137">
    <property type="entry name" value="SUBTILASE_HIS"/>
    <property type="match status" value="1"/>
</dbReference>
<evidence type="ECO:0000256" key="1">
    <source>
        <dbReference type="ARBA" id="ARBA00011073"/>
    </source>
</evidence>
<reference evidence="9 10" key="1">
    <citation type="journal article" date="2012" name="ISME J.">
        <title>Nitrification expanded: discovery, physiology and genomics of a nitrite-oxidizing bacterium from the phylum Chloroflexi.</title>
        <authorList>
            <person name="Sorokin D.Y."/>
            <person name="Lucker S."/>
            <person name="Vejmelkova D."/>
            <person name="Kostrikina N.A."/>
            <person name="Kleerebezem R."/>
            <person name="Rijpstra W.I."/>
            <person name="Damste J.S."/>
            <person name="Le Paslier D."/>
            <person name="Muyzer G."/>
            <person name="Wagner M."/>
            <person name="van Loosdrecht M.C."/>
            <person name="Daims H."/>
        </authorList>
    </citation>
    <scope>NUCLEOTIDE SEQUENCE [LARGE SCALE GENOMIC DNA]</scope>
    <source>
        <strain evidence="10">none</strain>
    </source>
</reference>
<dbReference type="OrthoDB" id="9798386at2"/>
<dbReference type="AlphaFoldDB" id="I4EM53"/>
<dbReference type="PROSITE" id="PS51892">
    <property type="entry name" value="SUBTILASE"/>
    <property type="match status" value="1"/>
</dbReference>
<dbReference type="EMBL" id="CAGS01000517">
    <property type="protein sequence ID" value="CCF85766.1"/>
    <property type="molecule type" value="Genomic_DNA"/>
</dbReference>
<proteinExistence type="inferred from homology"/>
<evidence type="ECO:0000256" key="5">
    <source>
        <dbReference type="PIRSR" id="PIRSR615500-1"/>
    </source>
</evidence>
<comment type="similarity">
    <text evidence="1 6 7">Belongs to the peptidase S8 family.</text>
</comment>
<evidence type="ECO:0000313" key="9">
    <source>
        <dbReference type="EMBL" id="CCF85766.1"/>
    </source>
</evidence>
<name>I4EM53_9BACT</name>
<dbReference type="Pfam" id="PF00082">
    <property type="entry name" value="Peptidase_S8"/>
    <property type="match status" value="1"/>
</dbReference>
<dbReference type="Gene3D" id="3.40.50.200">
    <property type="entry name" value="Peptidase S8/S53 domain"/>
    <property type="match status" value="1"/>
</dbReference>
<dbReference type="InterPro" id="IPR023827">
    <property type="entry name" value="Peptidase_S8_Asp-AS"/>
</dbReference>
<sequence length="656" mass="69503">MLPLLPVSGLAASADESVQDRSDRWIVQLKTDIGGPVDSGLEQQIGDASLRPLAAGPGAYLVSFDGSTSASDGVARLLSDPAVAYVEPNIMFHYQFVPNDPHFNDQSWAKTVQLPDAWSIASGRPSTIVAVLDSGVRSDHPDLAGKLVSGYDFINKDNDPQDDVGHGTAVAGILAAAGNNNLGIAGAAMDVAIMPVKVGDATGAPLGTIVEGIYYAVDHGATVINLSLGTDTDSAKLKDAVEYAYNHNVEVVAAAGNLSGGVAYPANYLHTISVAATTADGKDLASFSSRISRVDFSAPGVNVYTTTWNADSGNGWAAESGTSFATPIVAGVIALMRSVNPDLTVEQVRQALTGTAHPLANGGVGGGAGLIDAPAAIRKALVPSFSGVWQPSDEPVYDGSAHRTWLWGPHAFAQSIEPFQDTQRGDRLVMYYDKSRMEVTDPYADRSSSWYVTNGLLVNEMVTGRMQVGKDSFQLRDPATVPVSGDPDDTSGPTYASFAEVLGSAPLTEGSAITQTINRAGQVGNNDQYAGYGVTADAYVSETKHRIANVFWDYLNSSGLLLQNGQYQDARLFDPVFYATGFPITEAYWSQVKAAGRVQNVLIQCFERRCLTYMPDNPDGWQVEMGNVGQHYYRWRYGDVPAGPAPDDPTAVAIGS</sequence>
<keyword evidence="10" id="KW-1185">Reference proteome</keyword>
<dbReference type="PRINTS" id="PR00723">
    <property type="entry name" value="SUBTILISIN"/>
</dbReference>
<evidence type="ECO:0000256" key="4">
    <source>
        <dbReference type="ARBA" id="ARBA00022825"/>
    </source>
</evidence>
<evidence type="ECO:0000313" key="10">
    <source>
        <dbReference type="Proteomes" id="UP000004221"/>
    </source>
</evidence>
<dbReference type="InterPro" id="IPR000209">
    <property type="entry name" value="Peptidase_S8/S53_dom"/>
</dbReference>
<feature type="active site" description="Charge relay system" evidence="5 6">
    <location>
        <position position="323"/>
    </location>
</feature>
<dbReference type="InterPro" id="IPR036852">
    <property type="entry name" value="Peptidase_S8/S53_dom_sf"/>
</dbReference>
<accession>I4EM53</accession>
<keyword evidence="3 6" id="KW-0378">Hydrolase</keyword>
<dbReference type="Proteomes" id="UP000004221">
    <property type="component" value="Unassembled WGS sequence"/>
</dbReference>
<protein>
    <submittedName>
        <fullName evidence="9">Peptidase S8 and S53 subtilisin kexin sedolisin</fullName>
    </submittedName>
</protein>
<dbReference type="GO" id="GO:0006508">
    <property type="term" value="P:proteolysis"/>
    <property type="evidence" value="ECO:0007669"/>
    <property type="project" value="UniProtKB-KW"/>
</dbReference>
<dbReference type="PANTHER" id="PTHR43806">
    <property type="entry name" value="PEPTIDASE S8"/>
    <property type="match status" value="1"/>
</dbReference>